<accession>A0A087G9V3</accession>
<feature type="compositionally biased region" description="Low complexity" evidence="1">
    <location>
        <begin position="59"/>
        <end position="88"/>
    </location>
</feature>
<evidence type="ECO:0000313" key="2">
    <source>
        <dbReference type="EMBL" id="KFK26655.1"/>
    </source>
</evidence>
<protein>
    <submittedName>
        <fullName evidence="2">Uncharacterized protein</fullName>
    </submittedName>
</protein>
<organism evidence="2 3">
    <name type="scientific">Arabis alpina</name>
    <name type="common">Alpine rock-cress</name>
    <dbReference type="NCBI Taxonomy" id="50452"/>
    <lineage>
        <taxon>Eukaryota</taxon>
        <taxon>Viridiplantae</taxon>
        <taxon>Streptophyta</taxon>
        <taxon>Embryophyta</taxon>
        <taxon>Tracheophyta</taxon>
        <taxon>Spermatophyta</taxon>
        <taxon>Magnoliopsida</taxon>
        <taxon>eudicotyledons</taxon>
        <taxon>Gunneridae</taxon>
        <taxon>Pentapetalae</taxon>
        <taxon>rosids</taxon>
        <taxon>malvids</taxon>
        <taxon>Brassicales</taxon>
        <taxon>Brassicaceae</taxon>
        <taxon>Arabideae</taxon>
        <taxon>Arabis</taxon>
    </lineage>
</organism>
<gene>
    <name evidence="2" type="ordered locus">AALP_Aa8g276200</name>
</gene>
<feature type="compositionally biased region" description="Basic and acidic residues" evidence="1">
    <location>
        <begin position="462"/>
        <end position="476"/>
    </location>
</feature>
<feature type="compositionally biased region" description="Basic and acidic residues" evidence="1">
    <location>
        <begin position="121"/>
        <end position="137"/>
    </location>
</feature>
<dbReference type="Proteomes" id="UP000029120">
    <property type="component" value="Chromosome 8"/>
</dbReference>
<dbReference type="eggNOG" id="ENOG502RF2C">
    <property type="taxonomic scope" value="Eukaryota"/>
</dbReference>
<feature type="region of interest" description="Disordered" evidence="1">
    <location>
        <begin position="456"/>
        <end position="476"/>
    </location>
</feature>
<dbReference type="AlphaFoldDB" id="A0A087G9V3"/>
<reference evidence="3" key="1">
    <citation type="journal article" date="2015" name="Nat. Plants">
        <title>Genome expansion of Arabis alpina linked with retrotransposition and reduced symmetric DNA methylation.</title>
        <authorList>
            <person name="Willing E.M."/>
            <person name="Rawat V."/>
            <person name="Mandakova T."/>
            <person name="Maumus F."/>
            <person name="James G.V."/>
            <person name="Nordstroem K.J."/>
            <person name="Becker C."/>
            <person name="Warthmann N."/>
            <person name="Chica C."/>
            <person name="Szarzynska B."/>
            <person name="Zytnicki M."/>
            <person name="Albani M.C."/>
            <person name="Kiefer C."/>
            <person name="Bergonzi S."/>
            <person name="Castaings L."/>
            <person name="Mateos J.L."/>
            <person name="Berns M.C."/>
            <person name="Bujdoso N."/>
            <person name="Piofczyk T."/>
            <person name="de Lorenzo L."/>
            <person name="Barrero-Sicilia C."/>
            <person name="Mateos I."/>
            <person name="Piednoel M."/>
            <person name="Hagmann J."/>
            <person name="Chen-Min-Tao R."/>
            <person name="Iglesias-Fernandez R."/>
            <person name="Schuster S.C."/>
            <person name="Alonso-Blanco C."/>
            <person name="Roudier F."/>
            <person name="Carbonero P."/>
            <person name="Paz-Ares J."/>
            <person name="Davis S.J."/>
            <person name="Pecinka A."/>
            <person name="Quesneville H."/>
            <person name="Colot V."/>
            <person name="Lysak M.A."/>
            <person name="Weigel D."/>
            <person name="Coupland G."/>
            <person name="Schneeberger K."/>
        </authorList>
    </citation>
    <scope>NUCLEOTIDE SEQUENCE [LARGE SCALE GENOMIC DNA]</scope>
    <source>
        <strain evidence="3">cv. Pajares</strain>
    </source>
</reference>
<feature type="region of interest" description="Disordered" evidence="1">
    <location>
        <begin position="111"/>
        <end position="137"/>
    </location>
</feature>
<dbReference type="EMBL" id="CM002876">
    <property type="protein sequence ID" value="KFK26655.1"/>
    <property type="molecule type" value="Genomic_DNA"/>
</dbReference>
<evidence type="ECO:0000313" key="3">
    <source>
        <dbReference type="Proteomes" id="UP000029120"/>
    </source>
</evidence>
<feature type="region of interest" description="Disordered" evidence="1">
    <location>
        <begin position="1"/>
        <end position="29"/>
    </location>
</feature>
<feature type="region of interest" description="Disordered" evidence="1">
    <location>
        <begin position="59"/>
        <end position="95"/>
    </location>
</feature>
<name>A0A087G9V3_ARAAL</name>
<evidence type="ECO:0000256" key="1">
    <source>
        <dbReference type="SAM" id="MobiDB-lite"/>
    </source>
</evidence>
<feature type="region of interest" description="Disordered" evidence="1">
    <location>
        <begin position="491"/>
        <end position="514"/>
    </location>
</feature>
<proteinExistence type="predicted"/>
<dbReference type="Gramene" id="KFK26655">
    <property type="protein sequence ID" value="KFK26655"/>
    <property type="gene ID" value="AALP_AA8G276200"/>
</dbReference>
<sequence length="514" mass="55562">MERPRSFRNLAPRITGSGKPPTPTTAITSTAPTTIPALVAPAPAVPTTVLASVKPTTVTASAKPTTTSPSALRASSSAKKTTSTVKGSRLPSSTRTKLVAALPAPLPSDYDAKKVVKGKGHKGDDRKRAPSEDDMIDVDREPKKARTEPALLLRRVSGRVFQDRASASRFFSTIAYSEDVVALIDTKSSREMMRQGLKDEKRRVEISRNAVDVMRTERDTSYAQIDRKNNELNTKAREIATLKAEAKKSAAAFLAEAEKSAIALAAAEEREQSSSAILKKRDDELSRVVDHPRQANEDIRSLERKFGRARDKFDELKGDPWFDMVYQVQRVANLDFVCLLLGPEPPKLKAELTFLTGNVAEHAGAEERFEKMMKGLDVLFHVLDLKEPAVVVHHRTLEEYAAIVGVADLSGSLLGGGSGGAGSRKVAVVSVDGKFSLVGVVGAEVTKSRIEDVTKGTGAVRAPEEMRTDEDSHGPRIDALIEDPRLDDVFGETEAEGVPVAKTAPPGVDEETIP</sequence>
<keyword evidence="3" id="KW-1185">Reference proteome</keyword>